<name>A0ABS8MDP1_9FLAO</name>
<dbReference type="EMBL" id="JAJJMM010000001">
    <property type="protein sequence ID" value="MCC9063022.1"/>
    <property type="molecule type" value="Genomic_DNA"/>
</dbReference>
<evidence type="ECO:0000313" key="2">
    <source>
        <dbReference type="Proteomes" id="UP001430679"/>
    </source>
</evidence>
<dbReference type="SUPFAM" id="SSF74653">
    <property type="entry name" value="TolA/TonB C-terminal domain"/>
    <property type="match status" value="1"/>
</dbReference>
<comment type="caution">
    <text evidence="1">The sequence shown here is derived from an EMBL/GenBank/DDBJ whole genome shotgun (WGS) entry which is preliminary data.</text>
</comment>
<dbReference type="Proteomes" id="UP001430679">
    <property type="component" value="Unassembled WGS sequence"/>
</dbReference>
<reference evidence="1" key="1">
    <citation type="submission" date="2021-11" db="EMBL/GenBank/DDBJ databases">
        <title>Description of novel Flavobacterium species.</title>
        <authorList>
            <person name="Saticioglu I.B."/>
            <person name="Ay H."/>
            <person name="Altun S."/>
            <person name="Duman M."/>
        </authorList>
    </citation>
    <scope>NUCLEOTIDE SEQUENCE</scope>
    <source>
        <strain evidence="1">F-30</strain>
    </source>
</reference>
<organism evidence="1 2">
    <name type="scientific">Flavobacterium piscisymbiosum</name>
    <dbReference type="NCBI Taxonomy" id="2893753"/>
    <lineage>
        <taxon>Bacteria</taxon>
        <taxon>Pseudomonadati</taxon>
        <taxon>Bacteroidota</taxon>
        <taxon>Flavobacteriia</taxon>
        <taxon>Flavobacteriales</taxon>
        <taxon>Flavobacteriaceae</taxon>
        <taxon>Flavobacterium</taxon>
    </lineage>
</organism>
<sequence>MQPKDNGRFCLSCSKTVVDFTTMLPDEVQHYFTQNQSTNICGRFKKSQLDTITIQIPSRILYTQTHYHKIFLLALFIAMGTTLFSCADKDGNKKKIDKVEIIQNDPTTEHISIGDTKISNLNNALLSPPPPPKIDQVKFVKGKGRIKNAKLVKPVRTNCTEITHDKSPSKRSDKNKVAKDSIVENEVYYTGAVVETKPSYPSGIDNFYELFIKEFKRPEETENLRNRIIVSFVIEKDGSLSTFDFSENTDSKIKTEITRALKTLPNWVAGTQNGKKTRTKYSMPIAFEKDSSENSKQ</sequence>
<accession>A0ABS8MDP1</accession>
<evidence type="ECO:0000313" key="1">
    <source>
        <dbReference type="EMBL" id="MCC9063022.1"/>
    </source>
</evidence>
<dbReference type="Gene3D" id="3.30.1150.10">
    <property type="match status" value="1"/>
</dbReference>
<gene>
    <name evidence="1" type="ORF">LNP81_08440</name>
</gene>
<protein>
    <recommendedName>
        <fullName evidence="3">TonB C-terminal domain-containing protein</fullName>
    </recommendedName>
</protein>
<dbReference type="RefSeq" id="WP_230034983.1">
    <property type="nucleotide sequence ID" value="NZ_JAJJMM010000001.1"/>
</dbReference>
<keyword evidence="2" id="KW-1185">Reference proteome</keyword>
<proteinExistence type="predicted"/>
<evidence type="ECO:0008006" key="3">
    <source>
        <dbReference type="Google" id="ProtNLM"/>
    </source>
</evidence>